<evidence type="ECO:0000313" key="2">
    <source>
        <dbReference type="Proteomes" id="UP000664632"/>
    </source>
</evidence>
<dbReference type="EMBL" id="JAFLWD010000037">
    <property type="protein sequence ID" value="MBO0441508.1"/>
    <property type="molecule type" value="Genomic_DNA"/>
</dbReference>
<evidence type="ECO:0000313" key="1">
    <source>
        <dbReference type="EMBL" id="MBO0441508.1"/>
    </source>
</evidence>
<keyword evidence="2" id="KW-1185">Reference proteome</keyword>
<accession>A0ABS3H1V1</accession>
<dbReference type="RefSeq" id="WP_207113484.1">
    <property type="nucleotide sequence ID" value="NZ_JAFLWD010000037.1"/>
</dbReference>
<name>A0ABS3H1V1_9ENTE</name>
<gene>
    <name evidence="1" type="ORF">JZO69_14165</name>
</gene>
<proteinExistence type="predicted"/>
<comment type="caution">
    <text evidence="1">The sequence shown here is derived from an EMBL/GenBank/DDBJ whole genome shotgun (WGS) entry which is preliminary data.</text>
</comment>
<sequence>MNETTREFKEKQKHEGLIRINKWQLIENVKKDFENGVLNCSTAINININTGSGNNQVRYIPKLNWLTGEEKEIVKKFETESDGLVYHVVKTQTDMGIMYSLLYVCKTEEEWEIDHEDLEDLTQVCYVHNVSCPDFSEFGSCLFEQRFGGLLRVL</sequence>
<dbReference type="Proteomes" id="UP000664632">
    <property type="component" value="Unassembled WGS sequence"/>
</dbReference>
<protein>
    <submittedName>
        <fullName evidence="1">Uncharacterized protein</fullName>
    </submittedName>
</protein>
<organism evidence="1 2">
    <name type="scientific">Candidatus Enterococcus ikei</name>
    <dbReference type="NCBI Taxonomy" id="2815326"/>
    <lineage>
        <taxon>Bacteria</taxon>
        <taxon>Bacillati</taxon>
        <taxon>Bacillota</taxon>
        <taxon>Bacilli</taxon>
        <taxon>Lactobacillales</taxon>
        <taxon>Enterococcaceae</taxon>
        <taxon>Enterococcus</taxon>
    </lineage>
</organism>
<reference evidence="1 2" key="1">
    <citation type="submission" date="2021-03" db="EMBL/GenBank/DDBJ databases">
        <title>Enterococcal diversity collection.</title>
        <authorList>
            <person name="Gilmore M.S."/>
            <person name="Schwartzman J."/>
            <person name="Van Tyne D."/>
            <person name="Martin M."/>
            <person name="Earl A.M."/>
            <person name="Manson A.L."/>
            <person name="Straub T."/>
            <person name="Salamzade R."/>
            <person name="Saavedra J."/>
            <person name="Lebreton F."/>
            <person name="Prichula J."/>
            <person name="Schaufler K."/>
            <person name="Gaca A."/>
            <person name="Sgardioli B."/>
            <person name="Wagenaar J."/>
            <person name="Strong T."/>
        </authorList>
    </citation>
    <scope>NUCLEOTIDE SEQUENCE [LARGE SCALE GENOMIC DNA]</scope>
    <source>
        <strain evidence="1 2">DIV0869a</strain>
    </source>
</reference>